<feature type="domain" description="Thioredoxin" evidence="6">
    <location>
        <begin position="127"/>
        <end position="264"/>
    </location>
</feature>
<accession>Q2KW80</accession>
<dbReference type="RefSeq" id="WP_012418371.1">
    <property type="nucleotide sequence ID" value="NC_010645.1"/>
</dbReference>
<evidence type="ECO:0000259" key="6">
    <source>
        <dbReference type="PROSITE" id="PS51352"/>
    </source>
</evidence>
<dbReference type="CDD" id="cd02966">
    <property type="entry name" value="TlpA_like_family"/>
    <property type="match status" value="1"/>
</dbReference>
<reference evidence="7 8" key="1">
    <citation type="journal article" date="2006" name="J. Bacteriol.">
        <title>Comparison of the genome sequence of the poultry pathogen Bordetella avium with those of B. bronchiseptica, B. pertussis, and B. parapertussis reveals extensive diversity in surface structures associated with host interaction.</title>
        <authorList>
            <person name="Sebaihia M."/>
            <person name="Preston A."/>
            <person name="Maskell D.J."/>
            <person name="Kuzmiak H."/>
            <person name="Connell T.D."/>
            <person name="King N.D."/>
            <person name="Orndorff P.E."/>
            <person name="Miyamoto D.M."/>
            <person name="Thomson N.R."/>
            <person name="Harris D."/>
            <person name="Goble A."/>
            <person name="Lord A."/>
            <person name="Murphy L."/>
            <person name="Quail M.A."/>
            <person name="Rutter S."/>
            <person name="Squares R."/>
            <person name="Squares S."/>
            <person name="Woodward J."/>
            <person name="Parkhill J."/>
            <person name="Temple L.M."/>
        </authorList>
    </citation>
    <scope>NUCLEOTIDE SEQUENCE [LARGE SCALE GENOMIC DNA]</scope>
    <source>
        <strain evidence="7 8">197N</strain>
    </source>
</reference>
<dbReference type="PROSITE" id="PS51352">
    <property type="entry name" value="THIOREDOXIN_2"/>
    <property type="match status" value="1"/>
</dbReference>
<dbReference type="GO" id="GO:0017004">
    <property type="term" value="P:cytochrome complex assembly"/>
    <property type="evidence" value="ECO:0007669"/>
    <property type="project" value="UniProtKB-KW"/>
</dbReference>
<proteinExistence type="predicted"/>
<dbReference type="PROSITE" id="PS00194">
    <property type="entry name" value="THIOREDOXIN_1"/>
    <property type="match status" value="1"/>
</dbReference>
<dbReference type="Pfam" id="PF01790">
    <property type="entry name" value="LGT"/>
    <property type="match status" value="1"/>
</dbReference>
<dbReference type="PANTHER" id="PTHR42852:SF13">
    <property type="entry name" value="PROTEIN DIPZ"/>
    <property type="match status" value="1"/>
</dbReference>
<gene>
    <name evidence="7" type="primary">dsbE</name>
    <name evidence="7" type="synonym">ccmG</name>
    <name evidence="7" type="ordered locus">BAV2729</name>
</gene>
<dbReference type="OrthoDB" id="9811352at2"/>
<dbReference type="PANTHER" id="PTHR42852">
    <property type="entry name" value="THIOL:DISULFIDE INTERCHANGE PROTEIN DSBE"/>
    <property type="match status" value="1"/>
</dbReference>
<dbReference type="GO" id="GO:0015036">
    <property type="term" value="F:disulfide oxidoreductase activity"/>
    <property type="evidence" value="ECO:0007669"/>
    <property type="project" value="UniProtKB-ARBA"/>
</dbReference>
<evidence type="ECO:0000313" key="7">
    <source>
        <dbReference type="EMBL" id="CAJ50340.1"/>
    </source>
</evidence>
<evidence type="ECO:0000313" key="8">
    <source>
        <dbReference type="Proteomes" id="UP000001977"/>
    </source>
</evidence>
<feature type="transmembrane region" description="Helical" evidence="5">
    <location>
        <begin position="105"/>
        <end position="123"/>
    </location>
</feature>
<dbReference type="GO" id="GO:0042597">
    <property type="term" value="C:periplasmic space"/>
    <property type="evidence" value="ECO:0007669"/>
    <property type="project" value="UniProtKB-SubCell"/>
</dbReference>
<evidence type="ECO:0000256" key="5">
    <source>
        <dbReference type="SAM" id="Phobius"/>
    </source>
</evidence>
<feature type="transmembrane region" description="Helical" evidence="5">
    <location>
        <begin position="6"/>
        <end position="27"/>
    </location>
</feature>
<protein>
    <submittedName>
        <fullName evidence="7">Thiol:disulfide interchange protein</fullName>
    </submittedName>
</protein>
<comment type="subcellular location">
    <subcellularLocation>
        <location evidence="1">Periplasm</location>
    </subcellularLocation>
</comment>
<dbReference type="Proteomes" id="UP000001977">
    <property type="component" value="Chromosome"/>
</dbReference>
<dbReference type="InterPro" id="IPR013766">
    <property type="entry name" value="Thioredoxin_domain"/>
</dbReference>
<dbReference type="HOGENOM" id="CLU_089636_0_0_4"/>
<keyword evidence="3" id="KW-0574">Periplasm</keyword>
<dbReference type="SUPFAM" id="SSF52833">
    <property type="entry name" value="Thioredoxin-like"/>
    <property type="match status" value="1"/>
</dbReference>
<keyword evidence="5" id="KW-0472">Membrane</keyword>
<evidence type="ECO:0000256" key="1">
    <source>
        <dbReference type="ARBA" id="ARBA00004418"/>
    </source>
</evidence>
<dbReference type="InterPro" id="IPR001640">
    <property type="entry name" value="Lgt"/>
</dbReference>
<dbReference type="eggNOG" id="COG0526">
    <property type="taxonomic scope" value="Bacteria"/>
</dbReference>
<keyword evidence="4" id="KW-0676">Redox-active center</keyword>
<sequence length="272" mass="29902">MTGIGPYSFEVFFFFAAVLIAWVTARLAARKVPGSVHGLLLDAVFWGAVAARLVYVAMWWPDYAASPRSIVSLSDGGFSWWAGVCVALALVWWKTRSSRALRAPLLSGLAAGVVVWFAAAGVLQQLRTQAPPLPDVALHALDGQSVSLDAYLGKPVVLNLWASWCPPCRREMPVLQQAQAEFPQVNFVLINQGESAQHIRDFLGREHLEFKDMLLDPASRMMHAMGARGLPATLFFDAQGRLVDTHLGELTMATLKHTLSRRFSFSSPSHTE</sequence>
<name>Q2KW80_BORA1</name>
<dbReference type="AlphaFoldDB" id="Q2KW80"/>
<dbReference type="Gene3D" id="3.40.30.10">
    <property type="entry name" value="Glutaredoxin"/>
    <property type="match status" value="1"/>
</dbReference>
<organism evidence="7 8">
    <name type="scientific">Bordetella avium (strain 197N)</name>
    <dbReference type="NCBI Taxonomy" id="360910"/>
    <lineage>
        <taxon>Bacteria</taxon>
        <taxon>Pseudomonadati</taxon>
        <taxon>Pseudomonadota</taxon>
        <taxon>Betaproteobacteria</taxon>
        <taxon>Burkholderiales</taxon>
        <taxon>Alcaligenaceae</taxon>
        <taxon>Bordetella</taxon>
    </lineage>
</organism>
<dbReference type="eggNOG" id="COG0682">
    <property type="taxonomic scope" value="Bacteria"/>
</dbReference>
<dbReference type="InterPro" id="IPR013740">
    <property type="entry name" value="Redoxin"/>
</dbReference>
<feature type="transmembrane region" description="Helical" evidence="5">
    <location>
        <begin position="78"/>
        <end position="93"/>
    </location>
</feature>
<dbReference type="KEGG" id="bav:BAV2729"/>
<dbReference type="InterPro" id="IPR017937">
    <property type="entry name" value="Thioredoxin_CS"/>
</dbReference>
<keyword evidence="5" id="KW-1133">Transmembrane helix</keyword>
<feature type="transmembrane region" description="Helical" evidence="5">
    <location>
        <begin position="39"/>
        <end position="58"/>
    </location>
</feature>
<dbReference type="GO" id="GO:0008961">
    <property type="term" value="F:phosphatidylglycerol-prolipoprotein diacylglyceryl transferase activity"/>
    <property type="evidence" value="ECO:0007669"/>
    <property type="project" value="InterPro"/>
</dbReference>
<dbReference type="InterPro" id="IPR050553">
    <property type="entry name" value="Thioredoxin_ResA/DsbE_sf"/>
</dbReference>
<keyword evidence="2" id="KW-0201">Cytochrome c-type biogenesis</keyword>
<evidence type="ECO:0000256" key="4">
    <source>
        <dbReference type="ARBA" id="ARBA00023284"/>
    </source>
</evidence>
<keyword evidence="5" id="KW-0812">Transmembrane</keyword>
<dbReference type="InterPro" id="IPR036249">
    <property type="entry name" value="Thioredoxin-like_sf"/>
</dbReference>
<evidence type="ECO:0000256" key="2">
    <source>
        <dbReference type="ARBA" id="ARBA00022748"/>
    </source>
</evidence>
<dbReference type="GO" id="GO:0005886">
    <property type="term" value="C:plasma membrane"/>
    <property type="evidence" value="ECO:0007669"/>
    <property type="project" value="InterPro"/>
</dbReference>
<keyword evidence="8" id="KW-1185">Reference proteome</keyword>
<dbReference type="Pfam" id="PF08534">
    <property type="entry name" value="Redoxin"/>
    <property type="match status" value="1"/>
</dbReference>
<dbReference type="EMBL" id="AM167904">
    <property type="protein sequence ID" value="CAJ50340.1"/>
    <property type="molecule type" value="Genomic_DNA"/>
</dbReference>
<evidence type="ECO:0000256" key="3">
    <source>
        <dbReference type="ARBA" id="ARBA00022764"/>
    </source>
</evidence>
<dbReference type="STRING" id="360910.BAV2729"/>
<dbReference type="GO" id="GO:0042158">
    <property type="term" value="P:lipoprotein biosynthetic process"/>
    <property type="evidence" value="ECO:0007669"/>
    <property type="project" value="InterPro"/>
</dbReference>